<dbReference type="CDD" id="cd11444">
    <property type="entry name" value="bHLH_AtIBH1_like"/>
    <property type="match status" value="1"/>
</dbReference>
<evidence type="ECO:0000256" key="1">
    <source>
        <dbReference type="ARBA" id="ARBA00004123"/>
    </source>
</evidence>
<evidence type="ECO:0008006" key="7">
    <source>
        <dbReference type="Google" id="ProtNLM"/>
    </source>
</evidence>
<name>A0A6V7QA52_ANACO</name>
<sequence>MPSSTQSLLLALDSIGFSEQLDKSNHLSLRSRWARASVRLALERRRRLLRVKRRKLLVSSRRPVRALDRHVGALRRLVPSGGESSVGLRGLFREAADYIACLKVQVQAMQMAVKMLSGE</sequence>
<dbReference type="GO" id="GO:0046983">
    <property type="term" value="F:protein dimerization activity"/>
    <property type="evidence" value="ECO:0007669"/>
    <property type="project" value="InterPro"/>
</dbReference>
<comment type="subcellular location">
    <subcellularLocation>
        <location evidence="1">Nucleus</location>
    </subcellularLocation>
</comment>
<evidence type="ECO:0000256" key="4">
    <source>
        <dbReference type="ARBA" id="ARBA00023163"/>
    </source>
</evidence>
<dbReference type="InterPro" id="IPR036638">
    <property type="entry name" value="HLH_DNA-bd_sf"/>
</dbReference>
<dbReference type="PANTHER" id="PTHR33124:SF39">
    <property type="entry name" value="TRANSCRIPTION FACTOR UPBEAT1"/>
    <property type="match status" value="1"/>
</dbReference>
<dbReference type="PANTHER" id="PTHR33124">
    <property type="entry name" value="TRANSCRIPTION FACTOR IBH1-LIKE 1"/>
    <property type="match status" value="1"/>
</dbReference>
<evidence type="ECO:0000256" key="2">
    <source>
        <dbReference type="ARBA" id="ARBA00005510"/>
    </source>
</evidence>
<dbReference type="InterPro" id="IPR044549">
    <property type="entry name" value="bHLH_AtIBH1-like"/>
</dbReference>
<keyword evidence="3" id="KW-0805">Transcription regulation</keyword>
<dbReference type="GO" id="GO:0005634">
    <property type="term" value="C:nucleus"/>
    <property type="evidence" value="ECO:0007669"/>
    <property type="project" value="UniProtKB-SubCell"/>
</dbReference>
<evidence type="ECO:0000256" key="5">
    <source>
        <dbReference type="ARBA" id="ARBA00023242"/>
    </source>
</evidence>
<protein>
    <recommendedName>
        <fullName evidence="7">BHLH domain-containing protein</fullName>
    </recommendedName>
</protein>
<comment type="similarity">
    <text evidence="2">Belongs to the bHLH protein family.</text>
</comment>
<keyword evidence="4" id="KW-0804">Transcription</keyword>
<keyword evidence="5" id="KW-0539">Nucleus</keyword>
<dbReference type="GO" id="GO:0000976">
    <property type="term" value="F:transcription cis-regulatory region binding"/>
    <property type="evidence" value="ECO:0007669"/>
    <property type="project" value="UniProtKB-ARBA"/>
</dbReference>
<dbReference type="GO" id="GO:0006355">
    <property type="term" value="P:regulation of DNA-templated transcription"/>
    <property type="evidence" value="ECO:0007669"/>
    <property type="project" value="InterPro"/>
</dbReference>
<organism evidence="6">
    <name type="scientific">Ananas comosus var. bracteatus</name>
    <name type="common">red pineapple</name>
    <dbReference type="NCBI Taxonomy" id="296719"/>
    <lineage>
        <taxon>Eukaryota</taxon>
        <taxon>Viridiplantae</taxon>
        <taxon>Streptophyta</taxon>
        <taxon>Embryophyta</taxon>
        <taxon>Tracheophyta</taxon>
        <taxon>Spermatophyta</taxon>
        <taxon>Magnoliopsida</taxon>
        <taxon>Liliopsida</taxon>
        <taxon>Poales</taxon>
        <taxon>Bromeliaceae</taxon>
        <taxon>Bromelioideae</taxon>
        <taxon>Ananas</taxon>
    </lineage>
</organism>
<evidence type="ECO:0000256" key="3">
    <source>
        <dbReference type="ARBA" id="ARBA00023015"/>
    </source>
</evidence>
<gene>
    <name evidence="6" type="ORF">CB5_LOCUS23290</name>
</gene>
<evidence type="ECO:0000313" key="6">
    <source>
        <dbReference type="EMBL" id="CAD1840079.1"/>
    </source>
</evidence>
<reference evidence="6" key="1">
    <citation type="submission" date="2020-07" db="EMBL/GenBank/DDBJ databases">
        <authorList>
            <person name="Lin J."/>
        </authorList>
    </citation>
    <scope>NUCLEOTIDE SEQUENCE</scope>
</reference>
<dbReference type="InterPro" id="IPR044660">
    <property type="entry name" value="IBH1-like"/>
</dbReference>
<accession>A0A6V7QA52</accession>
<dbReference type="AlphaFoldDB" id="A0A6V7QA52"/>
<dbReference type="EMBL" id="LR862134">
    <property type="protein sequence ID" value="CAD1840079.1"/>
    <property type="molecule type" value="Genomic_DNA"/>
</dbReference>
<dbReference type="SUPFAM" id="SSF47459">
    <property type="entry name" value="HLH, helix-loop-helix DNA-binding domain"/>
    <property type="match status" value="1"/>
</dbReference>
<proteinExistence type="inferred from homology"/>